<sequence>LILQTDASDYAIGAALLQKEKDGTLTPIVFVSKVLSDRESRWTINEKEAFAVKHAVEKCEHYLRGATFSLETDHANLLWMSKAKSKKVQRWWTYLADFRFDIKHIKGTENSVADALSRVVSSSVKRLCIDTTDITSKIVTSQGRMTKDERECYDIEDGKVIDKHGWLVIPKDEISLKKEVYETFHSAVAGHHAA</sequence>
<evidence type="ECO:0000256" key="2">
    <source>
        <dbReference type="ARBA" id="ARBA00022695"/>
    </source>
</evidence>
<dbReference type="SUPFAM" id="SSF56672">
    <property type="entry name" value="DNA/RNA polymerases"/>
    <property type="match status" value="1"/>
</dbReference>
<organism evidence="8 9">
    <name type="scientific">Aduncisulcus paluster</name>
    <dbReference type="NCBI Taxonomy" id="2918883"/>
    <lineage>
        <taxon>Eukaryota</taxon>
        <taxon>Metamonada</taxon>
        <taxon>Carpediemonas-like organisms</taxon>
        <taxon>Aduncisulcus</taxon>
    </lineage>
</organism>
<keyword evidence="4" id="KW-0255">Endonuclease</keyword>
<keyword evidence="9" id="KW-1185">Reference proteome</keyword>
<dbReference type="Proteomes" id="UP001057375">
    <property type="component" value="Unassembled WGS sequence"/>
</dbReference>
<protein>
    <recommendedName>
        <fullName evidence="7">Reverse transcriptase RNase H-like domain-containing protein</fullName>
    </recommendedName>
</protein>
<dbReference type="InterPro" id="IPR043502">
    <property type="entry name" value="DNA/RNA_pol_sf"/>
</dbReference>
<proteinExistence type="predicted"/>
<dbReference type="EMBL" id="BQXS01001241">
    <property type="protein sequence ID" value="GKT30335.1"/>
    <property type="molecule type" value="Genomic_DNA"/>
</dbReference>
<evidence type="ECO:0000256" key="1">
    <source>
        <dbReference type="ARBA" id="ARBA00022679"/>
    </source>
</evidence>
<feature type="non-terminal residue" evidence="8">
    <location>
        <position position="1"/>
    </location>
</feature>
<evidence type="ECO:0000313" key="9">
    <source>
        <dbReference type="Proteomes" id="UP001057375"/>
    </source>
</evidence>
<dbReference type="Pfam" id="PF17917">
    <property type="entry name" value="RT_RNaseH"/>
    <property type="match status" value="1"/>
</dbReference>
<evidence type="ECO:0000256" key="4">
    <source>
        <dbReference type="ARBA" id="ARBA00022759"/>
    </source>
</evidence>
<gene>
    <name evidence="8" type="ORF">ADUPG1_001480</name>
</gene>
<reference evidence="8" key="1">
    <citation type="submission" date="2022-03" db="EMBL/GenBank/DDBJ databases">
        <title>Draft genome sequence of Aduncisulcus paluster, a free-living microaerophilic Fornicata.</title>
        <authorList>
            <person name="Yuyama I."/>
            <person name="Kume K."/>
            <person name="Tamura T."/>
            <person name="Inagaki Y."/>
            <person name="Hashimoto T."/>
        </authorList>
    </citation>
    <scope>NUCLEOTIDE SEQUENCE</scope>
    <source>
        <strain evidence="8">NY0171</strain>
    </source>
</reference>
<evidence type="ECO:0000259" key="7">
    <source>
        <dbReference type="Pfam" id="PF17917"/>
    </source>
</evidence>
<dbReference type="PANTHER" id="PTHR34072:SF52">
    <property type="entry name" value="RIBONUCLEASE H"/>
    <property type="match status" value="1"/>
</dbReference>
<evidence type="ECO:0000256" key="3">
    <source>
        <dbReference type="ARBA" id="ARBA00022722"/>
    </source>
</evidence>
<evidence type="ECO:0000256" key="6">
    <source>
        <dbReference type="ARBA" id="ARBA00022918"/>
    </source>
</evidence>
<keyword evidence="3" id="KW-0540">Nuclease</keyword>
<accession>A0ABQ5KCR0</accession>
<name>A0ABQ5KCR0_9EUKA</name>
<feature type="domain" description="Reverse transcriptase RNase H-like" evidence="7">
    <location>
        <begin position="2"/>
        <end position="98"/>
    </location>
</feature>
<keyword evidence="2" id="KW-0548">Nucleotidyltransferase</keyword>
<evidence type="ECO:0000256" key="5">
    <source>
        <dbReference type="ARBA" id="ARBA00022801"/>
    </source>
</evidence>
<keyword evidence="5" id="KW-0378">Hydrolase</keyword>
<dbReference type="PANTHER" id="PTHR34072">
    <property type="entry name" value="ENZYMATIC POLYPROTEIN-RELATED"/>
    <property type="match status" value="1"/>
</dbReference>
<keyword evidence="1" id="KW-0808">Transferase</keyword>
<keyword evidence="6" id="KW-0695">RNA-directed DNA polymerase</keyword>
<dbReference type="InterPro" id="IPR041373">
    <property type="entry name" value="RT_RNaseH"/>
</dbReference>
<evidence type="ECO:0000313" key="8">
    <source>
        <dbReference type="EMBL" id="GKT30335.1"/>
    </source>
</evidence>
<dbReference type="CDD" id="cd09274">
    <property type="entry name" value="RNase_HI_RT_Ty3"/>
    <property type="match status" value="1"/>
</dbReference>
<comment type="caution">
    <text evidence="8">The sequence shown here is derived from an EMBL/GenBank/DDBJ whole genome shotgun (WGS) entry which is preliminary data.</text>
</comment>
<feature type="non-terminal residue" evidence="8">
    <location>
        <position position="194"/>
    </location>
</feature>